<dbReference type="InterPro" id="IPR019012">
    <property type="entry name" value="RNA_cap_Gua-N2-MeTrfase"/>
</dbReference>
<dbReference type="EMBL" id="MN448290">
    <property type="protein sequence ID" value="QFG74766.1"/>
    <property type="molecule type" value="Genomic_DNA"/>
</dbReference>
<reference evidence="1" key="1">
    <citation type="journal article" date="2019" name="Philos. Trans. R. Soc. Lond., B, Biol. Sci.">
        <title>Targeted metagenomic recovery of four divergent viruses reveals shared and distinctive characteristics of giant viruses of marine eukaryotes.</title>
        <authorList>
            <person name="Needham D.M."/>
            <person name="Poirier C."/>
            <person name="Hehenberger E."/>
            <person name="Jimenez V."/>
            <person name="Swalwell J.E."/>
            <person name="Santoro A.E."/>
            <person name="Worden A.Z."/>
        </authorList>
    </citation>
    <scope>NUCLEOTIDE SEQUENCE</scope>
    <source>
        <strain evidence="1">MPacV-611</strain>
    </source>
</reference>
<keyword evidence="1" id="KW-0808">Transferase</keyword>
<dbReference type="PANTHER" id="PTHR14741">
    <property type="entry name" value="S-ADENOSYLMETHIONINE-DEPENDENT METHYLTRANSFERASE RELATED"/>
    <property type="match status" value="1"/>
</dbReference>
<name>A0A5J6VKP6_9VIRU</name>
<dbReference type="Pfam" id="PF09445">
    <property type="entry name" value="Methyltransf_15"/>
    <property type="match status" value="1"/>
</dbReference>
<dbReference type="PANTHER" id="PTHR14741:SF32">
    <property type="entry name" value="TRIMETHYLGUANOSINE SYNTHASE"/>
    <property type="match status" value="1"/>
</dbReference>
<keyword evidence="1" id="KW-0489">Methyltransferase</keyword>
<protein>
    <submittedName>
        <fullName evidence="1">RNA cap guanine-N2 methyltransferase</fullName>
    </submittedName>
</protein>
<dbReference type="InterPro" id="IPR029063">
    <property type="entry name" value="SAM-dependent_MTases_sf"/>
</dbReference>
<accession>A0A5J6VKP6</accession>
<dbReference type="Gene3D" id="3.40.50.150">
    <property type="entry name" value="Vaccinia Virus protein VP39"/>
    <property type="match status" value="1"/>
</dbReference>
<sequence>MNINTLKKVYSEENCIDFKSLKIDGEGMWSITHPNDADLVSEEIKKMVGTKVHIVDMNSGCGGNLFSFAKYFDKVTGIELVLNRFLILKNNINCYNYANITIVHDNCINHINLNYDVYFFDPPWGGPEYKKHKNVKIYLSDILIENIISKILNKLIVIKLPFNYQNNFQNIKKKIVLNNIIIVFIINN</sequence>
<dbReference type="GO" id="GO:0071164">
    <property type="term" value="F:RNA cap trimethylguanosine synthase activity"/>
    <property type="evidence" value="ECO:0007669"/>
    <property type="project" value="TreeGrafter"/>
</dbReference>
<organism evidence="1">
    <name type="scientific">Megaviridae environmental sample</name>
    <dbReference type="NCBI Taxonomy" id="1737588"/>
    <lineage>
        <taxon>Viruses</taxon>
        <taxon>Varidnaviria</taxon>
        <taxon>Bamfordvirae</taxon>
        <taxon>Nucleocytoviricota</taxon>
        <taxon>Megaviricetes</taxon>
        <taxon>Imitervirales</taxon>
        <taxon>Mimiviridae</taxon>
        <taxon>environmental samples</taxon>
    </lineage>
</organism>
<proteinExistence type="predicted"/>
<evidence type="ECO:0000313" key="1">
    <source>
        <dbReference type="EMBL" id="QFG74766.1"/>
    </source>
</evidence>
<dbReference type="SUPFAM" id="SSF53335">
    <property type="entry name" value="S-adenosyl-L-methionine-dependent methyltransferases"/>
    <property type="match status" value="1"/>
</dbReference>